<reference evidence="2" key="1">
    <citation type="submission" date="2010-05" db="EMBL/GenBank/DDBJ databases">
        <title>Complete sequence of Methylotenera sp. 301.</title>
        <authorList>
            <person name="Lucas S."/>
            <person name="Copeland A."/>
            <person name="Lapidus A."/>
            <person name="Cheng J.-F."/>
            <person name="Bruce D."/>
            <person name="Goodwin L."/>
            <person name="Pitluck S."/>
            <person name="Clum A."/>
            <person name="Land M."/>
            <person name="Hauser L."/>
            <person name="Kyrpides N."/>
            <person name="Ivanova N."/>
            <person name="Chistoservova L."/>
            <person name="Kalyuzhnaya M."/>
            <person name="Woyke T."/>
        </authorList>
    </citation>
    <scope>NUCLEOTIDE SEQUENCE [LARGE SCALE GENOMIC DNA]</scope>
    <source>
        <strain evidence="2">301</strain>
    </source>
</reference>
<dbReference type="AlphaFoldDB" id="D7DNF8"/>
<evidence type="ECO:0000313" key="1">
    <source>
        <dbReference type="EMBL" id="ADI30959.1"/>
    </source>
</evidence>
<dbReference type="Proteomes" id="UP000000383">
    <property type="component" value="Chromosome"/>
</dbReference>
<reference evidence="1 2" key="2">
    <citation type="journal article" date="2011" name="J. Bacteriol.">
        <title>Genomes of three methylotrophs from a single niche uncover genetic and metabolic divergence of Methylophilaceae.</title>
        <authorList>
            <person name="Lapidus A."/>
            <person name="Clum A."/>
            <person name="Labutti K."/>
            <person name="Kaluzhnaya M.G."/>
            <person name="Lim S."/>
            <person name="Beck D.A."/>
            <person name="Glavina Del Rio T."/>
            <person name="Nolan M."/>
            <person name="Mavromatis K."/>
            <person name="Huntemann M."/>
            <person name="Lucas S."/>
            <person name="Lidstrom M.E."/>
            <person name="Ivanova N."/>
            <person name="Chistoserdova L."/>
        </authorList>
    </citation>
    <scope>NUCLEOTIDE SEQUENCE [LARGE SCALE GENOMIC DNA]</scope>
    <source>
        <strain evidence="1 2">301</strain>
    </source>
</reference>
<dbReference type="KEGG" id="meh:M301_2602"/>
<proteinExistence type="predicted"/>
<organism evidence="1 2">
    <name type="scientific">Methylotenera versatilis (strain 301)</name>
    <dbReference type="NCBI Taxonomy" id="666681"/>
    <lineage>
        <taxon>Bacteria</taxon>
        <taxon>Pseudomonadati</taxon>
        <taxon>Pseudomonadota</taxon>
        <taxon>Betaproteobacteria</taxon>
        <taxon>Nitrosomonadales</taxon>
        <taxon>Methylophilaceae</taxon>
        <taxon>Methylotenera</taxon>
    </lineage>
</organism>
<dbReference type="STRING" id="666681.M301_2602"/>
<dbReference type="HOGENOM" id="CLU_3185762_0_0_4"/>
<accession>D7DNF8</accession>
<protein>
    <submittedName>
        <fullName evidence="1">Uncharacterized protein</fullName>
    </submittedName>
</protein>
<name>D7DNF8_METV0</name>
<dbReference type="EMBL" id="CP002056">
    <property type="protein sequence ID" value="ADI30959.1"/>
    <property type="molecule type" value="Genomic_DNA"/>
</dbReference>
<sequence>MTKIVFIEMSLCDLGRIARPKFYFIAKAIQPLLLVGEDAAKLIHFF</sequence>
<gene>
    <name evidence="1" type="ordered locus">M301_2602</name>
</gene>
<keyword evidence="2" id="KW-1185">Reference proteome</keyword>
<evidence type="ECO:0000313" key="2">
    <source>
        <dbReference type="Proteomes" id="UP000000383"/>
    </source>
</evidence>